<gene>
    <name evidence="12" type="ORF">FRD01_13950</name>
</gene>
<protein>
    <submittedName>
        <fullName evidence="12">M48 family metallopeptidase</fullName>
    </submittedName>
</protein>
<comment type="similarity">
    <text evidence="10">Belongs to the peptidase M48 family.</text>
</comment>
<dbReference type="KEGG" id="bbae:FRD01_13950"/>
<keyword evidence="7" id="KW-1133">Transmembrane helix</keyword>
<evidence type="ECO:0000256" key="6">
    <source>
        <dbReference type="ARBA" id="ARBA00022833"/>
    </source>
</evidence>
<evidence type="ECO:0000256" key="5">
    <source>
        <dbReference type="ARBA" id="ARBA00022801"/>
    </source>
</evidence>
<keyword evidence="4" id="KW-0479">Metal-binding</keyword>
<name>A0A5B8XW36_9DELT</name>
<dbReference type="EMBL" id="CP042467">
    <property type="protein sequence ID" value="QED28313.1"/>
    <property type="molecule type" value="Genomic_DNA"/>
</dbReference>
<evidence type="ECO:0000256" key="4">
    <source>
        <dbReference type="ARBA" id="ARBA00022723"/>
    </source>
</evidence>
<dbReference type="PANTHER" id="PTHR43221:SF3">
    <property type="entry name" value="SLL1280 PROTEIN"/>
    <property type="match status" value="1"/>
</dbReference>
<evidence type="ECO:0000256" key="7">
    <source>
        <dbReference type="ARBA" id="ARBA00022989"/>
    </source>
</evidence>
<keyword evidence="8 10" id="KW-0482">Metalloprotease</keyword>
<accession>A0A5B8XW36</accession>
<reference evidence="12 13" key="1">
    <citation type="submission" date="2019-08" db="EMBL/GenBank/DDBJ databases">
        <authorList>
            <person name="Liang Q."/>
        </authorList>
    </citation>
    <scope>NUCLEOTIDE SEQUENCE [LARGE SCALE GENOMIC DNA]</scope>
    <source>
        <strain evidence="12 13">V1718</strain>
    </source>
</reference>
<dbReference type="Pfam" id="PF01435">
    <property type="entry name" value="Peptidase_M48"/>
    <property type="match status" value="1"/>
</dbReference>
<evidence type="ECO:0000256" key="3">
    <source>
        <dbReference type="ARBA" id="ARBA00022692"/>
    </source>
</evidence>
<keyword evidence="5 10" id="KW-0378">Hydrolase</keyword>
<evidence type="ECO:0000256" key="10">
    <source>
        <dbReference type="RuleBase" id="RU003983"/>
    </source>
</evidence>
<comment type="cofactor">
    <cofactor evidence="10">
        <name>Zn(2+)</name>
        <dbReference type="ChEBI" id="CHEBI:29105"/>
    </cofactor>
    <text evidence="10">Binds 1 zinc ion per subunit.</text>
</comment>
<evidence type="ECO:0000313" key="12">
    <source>
        <dbReference type="EMBL" id="QED28313.1"/>
    </source>
</evidence>
<evidence type="ECO:0000256" key="2">
    <source>
        <dbReference type="ARBA" id="ARBA00022670"/>
    </source>
</evidence>
<dbReference type="InterPro" id="IPR050083">
    <property type="entry name" value="HtpX_protease"/>
</dbReference>
<dbReference type="OrthoDB" id="9810445at2"/>
<feature type="domain" description="Peptidase M48" evidence="11">
    <location>
        <begin position="78"/>
        <end position="260"/>
    </location>
</feature>
<dbReference type="InterPro" id="IPR001915">
    <property type="entry name" value="Peptidase_M48"/>
</dbReference>
<keyword evidence="2 10" id="KW-0645">Protease</keyword>
<evidence type="ECO:0000256" key="9">
    <source>
        <dbReference type="ARBA" id="ARBA00023136"/>
    </source>
</evidence>
<organism evidence="12 13">
    <name type="scientific">Microvenator marinus</name>
    <dbReference type="NCBI Taxonomy" id="2600177"/>
    <lineage>
        <taxon>Bacteria</taxon>
        <taxon>Deltaproteobacteria</taxon>
        <taxon>Bradymonadales</taxon>
        <taxon>Microvenatoraceae</taxon>
        <taxon>Microvenator</taxon>
    </lineage>
</organism>
<dbReference type="PANTHER" id="PTHR43221">
    <property type="entry name" value="PROTEASE HTPX"/>
    <property type="match status" value="1"/>
</dbReference>
<dbReference type="AlphaFoldDB" id="A0A5B8XW36"/>
<dbReference type="GO" id="GO:0004222">
    <property type="term" value="F:metalloendopeptidase activity"/>
    <property type="evidence" value="ECO:0007669"/>
    <property type="project" value="InterPro"/>
</dbReference>
<evidence type="ECO:0000259" key="11">
    <source>
        <dbReference type="Pfam" id="PF01435"/>
    </source>
</evidence>
<sequence>MSAEFDFQKYVDRKKNPGGGKESRGGFGDYAFSGDVKVLRQLQRLAPVRVVVESSVRFWKSFQKNELLGTSVKVSRRQFPHLHDIVVECAEALDIPVPTVYVSQSPFINAGTYGTNEESFILVNSALVDKLSDDEVRFVIGHECGHIQNSHVVYHTAASFMAQGIGVYVKWASLPASMALNAWSRRGEITCDRAGLVCCKNEQVALMSLMKVALGSEKLFEEMNIDEYLAQLGELQEGVGRFQELFARHPYLPKRVQALRLFAQSSYFQALKGERGGRPLDEVDREVEELISVI</sequence>
<keyword evidence="3" id="KW-0812">Transmembrane</keyword>
<dbReference type="Gene3D" id="3.30.2010.10">
    <property type="entry name" value="Metalloproteases ('zincins'), catalytic domain"/>
    <property type="match status" value="1"/>
</dbReference>
<dbReference type="Proteomes" id="UP000321595">
    <property type="component" value="Chromosome"/>
</dbReference>
<dbReference type="GO" id="GO:0046872">
    <property type="term" value="F:metal ion binding"/>
    <property type="evidence" value="ECO:0007669"/>
    <property type="project" value="UniProtKB-KW"/>
</dbReference>
<keyword evidence="1" id="KW-1003">Cell membrane</keyword>
<dbReference type="CDD" id="cd07325">
    <property type="entry name" value="M48_Ste24p_like"/>
    <property type="match status" value="1"/>
</dbReference>
<keyword evidence="9" id="KW-0472">Membrane</keyword>
<keyword evidence="13" id="KW-1185">Reference proteome</keyword>
<dbReference type="RefSeq" id="WP_146960626.1">
    <property type="nucleotide sequence ID" value="NZ_CP042467.1"/>
</dbReference>
<evidence type="ECO:0000313" key="13">
    <source>
        <dbReference type="Proteomes" id="UP000321595"/>
    </source>
</evidence>
<evidence type="ECO:0000256" key="1">
    <source>
        <dbReference type="ARBA" id="ARBA00022475"/>
    </source>
</evidence>
<evidence type="ECO:0000256" key="8">
    <source>
        <dbReference type="ARBA" id="ARBA00023049"/>
    </source>
</evidence>
<keyword evidence="6 10" id="KW-0862">Zinc</keyword>
<dbReference type="GO" id="GO:0006508">
    <property type="term" value="P:proteolysis"/>
    <property type="evidence" value="ECO:0007669"/>
    <property type="project" value="UniProtKB-KW"/>
</dbReference>
<proteinExistence type="inferred from homology"/>